<evidence type="ECO:0000256" key="2">
    <source>
        <dbReference type="ARBA" id="ARBA00022803"/>
    </source>
</evidence>
<dbReference type="PANTHER" id="PTHR44227">
    <property type="match status" value="1"/>
</dbReference>
<organism evidence="5 6">
    <name type="scientific">Pedobacter flavus</name>
    <dbReference type="NCBI Taxonomy" id="3113906"/>
    <lineage>
        <taxon>Bacteria</taxon>
        <taxon>Pseudomonadati</taxon>
        <taxon>Bacteroidota</taxon>
        <taxon>Sphingobacteriia</taxon>
        <taxon>Sphingobacteriales</taxon>
        <taxon>Sphingobacteriaceae</taxon>
        <taxon>Pedobacter</taxon>
    </lineage>
</organism>
<feature type="signal peptide" evidence="4">
    <location>
        <begin position="1"/>
        <end position="19"/>
    </location>
</feature>
<evidence type="ECO:0000313" key="5">
    <source>
        <dbReference type="EMBL" id="MEE1885597.1"/>
    </source>
</evidence>
<dbReference type="PROSITE" id="PS50005">
    <property type="entry name" value="TPR"/>
    <property type="match status" value="1"/>
</dbReference>
<comment type="caution">
    <text evidence="5">The sequence shown here is derived from an EMBL/GenBank/DDBJ whole genome shotgun (WGS) entry which is preliminary data.</text>
</comment>
<keyword evidence="1" id="KW-0677">Repeat</keyword>
<dbReference type="InterPro" id="IPR052346">
    <property type="entry name" value="O-mannosyl-transferase_TMTC"/>
</dbReference>
<evidence type="ECO:0000256" key="3">
    <source>
        <dbReference type="PROSITE-ProRule" id="PRU00339"/>
    </source>
</evidence>
<keyword evidence="4" id="KW-0732">Signal</keyword>
<protein>
    <submittedName>
        <fullName evidence="5">Tetratricopeptide repeat protein</fullName>
    </submittedName>
</protein>
<dbReference type="InterPro" id="IPR019734">
    <property type="entry name" value="TPR_rpt"/>
</dbReference>
<accession>A0ABU7H2Q1</accession>
<dbReference type="RefSeq" id="WP_330146492.1">
    <property type="nucleotide sequence ID" value="NZ_JAZDQU010000002.1"/>
</dbReference>
<gene>
    <name evidence="5" type="ORF">VRU49_09230</name>
</gene>
<keyword evidence="6" id="KW-1185">Reference proteome</keyword>
<dbReference type="SMART" id="SM00028">
    <property type="entry name" value="TPR"/>
    <property type="match status" value="3"/>
</dbReference>
<name>A0ABU7H2Q1_9SPHI</name>
<sequence>MVKRWLILLLLILSITTNAQNINIKSARNTVAELEKSVLKKESPANQIKLIKAGLKSIENAKLNRKVALNSEPYALSAFLQSYYAHLDEGDLGEQLLEKAELALDTAIKYDKEEMNTKYIEATKFNIQQKKIKLANAAFKEKNYENSLTLFKDLSADKPTDTLFAINGAVSAIFLQRNTDAYNLMKRAADNHARNISVYQFLGQWYEARLEIDSSVHILEQGLKLNPGNLTLNNQYINVLLNNKRYAKATEALKIALDFNPYIDRLQYLDGYVHHQRGNFKEATAAYLKAIRQNNYYFDAYYQLGLLKIDEFKLKNDNKILIEAEDNITRAYNLKPNDKNVINLLIEINTFYKRWNTVSELKRRLVEL</sequence>
<dbReference type="InterPro" id="IPR011990">
    <property type="entry name" value="TPR-like_helical_dom_sf"/>
</dbReference>
<reference evidence="5 6" key="1">
    <citation type="submission" date="2024-01" db="EMBL/GenBank/DDBJ databases">
        <title>Pedobacter sp. nov., isolated from oil-contaminated soil.</title>
        <authorList>
            <person name="Le N.T.T."/>
        </authorList>
    </citation>
    <scope>NUCLEOTIDE SEQUENCE [LARGE SCALE GENOMIC DNA]</scope>
    <source>
        <strain evidence="5 6">VNH31</strain>
    </source>
</reference>
<evidence type="ECO:0000256" key="1">
    <source>
        <dbReference type="ARBA" id="ARBA00022737"/>
    </source>
</evidence>
<proteinExistence type="predicted"/>
<dbReference type="EMBL" id="JAZDQU010000002">
    <property type="protein sequence ID" value="MEE1885597.1"/>
    <property type="molecule type" value="Genomic_DNA"/>
</dbReference>
<dbReference type="Gene3D" id="1.25.40.10">
    <property type="entry name" value="Tetratricopeptide repeat domain"/>
    <property type="match status" value="2"/>
</dbReference>
<dbReference type="Proteomes" id="UP001337681">
    <property type="component" value="Unassembled WGS sequence"/>
</dbReference>
<dbReference type="Pfam" id="PF13414">
    <property type="entry name" value="TPR_11"/>
    <property type="match status" value="1"/>
</dbReference>
<dbReference type="SUPFAM" id="SSF48452">
    <property type="entry name" value="TPR-like"/>
    <property type="match status" value="1"/>
</dbReference>
<evidence type="ECO:0000313" key="6">
    <source>
        <dbReference type="Proteomes" id="UP001337681"/>
    </source>
</evidence>
<keyword evidence="2 3" id="KW-0802">TPR repeat</keyword>
<evidence type="ECO:0000256" key="4">
    <source>
        <dbReference type="SAM" id="SignalP"/>
    </source>
</evidence>
<feature type="repeat" description="TPR" evidence="3">
    <location>
        <begin position="196"/>
        <end position="229"/>
    </location>
</feature>
<feature type="chain" id="PRO_5047299198" evidence="4">
    <location>
        <begin position="20"/>
        <end position="368"/>
    </location>
</feature>
<dbReference type="PANTHER" id="PTHR44227:SF3">
    <property type="entry name" value="PROTEIN O-MANNOSYL-TRANSFERASE TMTC4"/>
    <property type="match status" value="1"/>
</dbReference>